<dbReference type="PANTHER" id="PTHR47012">
    <property type="entry name" value="LAMIN TAIL DOMAIN-CONTAINING PROTEIN 1"/>
    <property type="match status" value="1"/>
</dbReference>
<feature type="domain" description="LTD" evidence="1">
    <location>
        <begin position="6"/>
        <end position="124"/>
    </location>
</feature>
<dbReference type="GO" id="GO:0005737">
    <property type="term" value="C:cytoplasm"/>
    <property type="evidence" value="ECO:0007669"/>
    <property type="project" value="TreeGrafter"/>
</dbReference>
<dbReference type="SUPFAM" id="SSF74853">
    <property type="entry name" value="Lamin A/C globular tail domain"/>
    <property type="match status" value="1"/>
</dbReference>
<evidence type="ECO:0000313" key="2">
    <source>
        <dbReference type="EMBL" id="GAA48062.1"/>
    </source>
</evidence>
<keyword evidence="3" id="KW-1185">Reference proteome</keyword>
<name>G7Y526_CLOSI</name>
<proteinExistence type="predicted"/>
<sequence length="194" mass="21525">MARDFYRTAVALQISEINPQGRFVKIHNADSEGYNLSACKLMQTVDGDLLNEYEFDQPIYLPSKTSITLWTNDINNKLSQQNHSASIRCQNVPCWGSGPNCITSLYSPSGQLLAQLCGFNEANDDGVVRSSKMTSEECSCTTIGLPTTIPKKSGDSQTGSREIPDLFHKIKKNSLTQQVPKFKSAYYSTNQARN</sequence>
<dbReference type="Gene3D" id="2.60.40.1260">
    <property type="entry name" value="Lamin Tail domain"/>
    <property type="match status" value="1"/>
</dbReference>
<evidence type="ECO:0000313" key="3">
    <source>
        <dbReference type="Proteomes" id="UP000008909"/>
    </source>
</evidence>
<organism evidence="2 3">
    <name type="scientific">Clonorchis sinensis</name>
    <name type="common">Chinese liver fluke</name>
    <dbReference type="NCBI Taxonomy" id="79923"/>
    <lineage>
        <taxon>Eukaryota</taxon>
        <taxon>Metazoa</taxon>
        <taxon>Spiralia</taxon>
        <taxon>Lophotrochozoa</taxon>
        <taxon>Platyhelminthes</taxon>
        <taxon>Trematoda</taxon>
        <taxon>Digenea</taxon>
        <taxon>Opisthorchiida</taxon>
        <taxon>Opisthorchiata</taxon>
        <taxon>Opisthorchiidae</taxon>
        <taxon>Clonorchis</taxon>
    </lineage>
</organism>
<evidence type="ECO:0000259" key="1">
    <source>
        <dbReference type="PROSITE" id="PS51841"/>
    </source>
</evidence>
<accession>G7Y526</accession>
<dbReference type="GO" id="GO:0005635">
    <property type="term" value="C:nuclear envelope"/>
    <property type="evidence" value="ECO:0007669"/>
    <property type="project" value="TreeGrafter"/>
</dbReference>
<reference key="2">
    <citation type="submission" date="2011-10" db="EMBL/GenBank/DDBJ databases">
        <title>The genome and transcriptome sequence of Clonorchis sinensis provide insights into the carcinogenic liver fluke.</title>
        <authorList>
            <person name="Wang X."/>
            <person name="Huang Y."/>
            <person name="Chen W."/>
            <person name="Liu H."/>
            <person name="Guo L."/>
            <person name="Chen Y."/>
            <person name="Luo F."/>
            <person name="Zhou W."/>
            <person name="Sun J."/>
            <person name="Mao Q."/>
            <person name="Liang P."/>
            <person name="Zhou C."/>
            <person name="Tian Y."/>
            <person name="Men J."/>
            <person name="Lv X."/>
            <person name="Huang L."/>
            <person name="Zhou J."/>
            <person name="Hu Y."/>
            <person name="Li R."/>
            <person name="Zhang F."/>
            <person name="Lei H."/>
            <person name="Li X."/>
            <person name="Hu X."/>
            <person name="Liang C."/>
            <person name="Xu J."/>
            <person name="Wu Z."/>
            <person name="Yu X."/>
        </authorList>
    </citation>
    <scope>NUCLEOTIDE SEQUENCE</scope>
    <source>
        <strain>Henan</strain>
    </source>
</reference>
<reference evidence="2" key="1">
    <citation type="journal article" date="2011" name="Genome Biol.">
        <title>The draft genome of the carcinogenic human liver fluke Clonorchis sinensis.</title>
        <authorList>
            <person name="Wang X."/>
            <person name="Chen W."/>
            <person name="Huang Y."/>
            <person name="Sun J."/>
            <person name="Men J."/>
            <person name="Liu H."/>
            <person name="Luo F."/>
            <person name="Guo L."/>
            <person name="Lv X."/>
            <person name="Deng C."/>
            <person name="Zhou C."/>
            <person name="Fan Y."/>
            <person name="Li X."/>
            <person name="Huang L."/>
            <person name="Hu Y."/>
            <person name="Liang C."/>
            <person name="Hu X."/>
            <person name="Xu J."/>
            <person name="Yu X."/>
        </authorList>
    </citation>
    <scope>NUCLEOTIDE SEQUENCE [LARGE SCALE GENOMIC DNA]</scope>
    <source>
        <strain evidence="2">Henan</strain>
    </source>
</reference>
<dbReference type="Pfam" id="PF00932">
    <property type="entry name" value="LTD"/>
    <property type="match status" value="1"/>
</dbReference>
<gene>
    <name evidence="2" type="ORF">CLF_101132</name>
</gene>
<dbReference type="InterPro" id="IPR036415">
    <property type="entry name" value="Lamin_tail_dom_sf"/>
</dbReference>
<dbReference type="Proteomes" id="UP000008909">
    <property type="component" value="Unassembled WGS sequence"/>
</dbReference>
<protein>
    <submittedName>
        <fullName evidence="2">Lamin B</fullName>
    </submittedName>
</protein>
<dbReference type="PANTHER" id="PTHR47012:SF2">
    <property type="entry name" value="LTD DOMAIN-CONTAINING PROTEIN"/>
    <property type="match status" value="1"/>
</dbReference>
<dbReference type="InterPro" id="IPR001322">
    <property type="entry name" value="Lamin_tail_dom"/>
</dbReference>
<dbReference type="AlphaFoldDB" id="G7Y526"/>
<dbReference type="PROSITE" id="PS51841">
    <property type="entry name" value="LTD"/>
    <property type="match status" value="1"/>
</dbReference>
<dbReference type="EMBL" id="DF142867">
    <property type="protein sequence ID" value="GAA48062.1"/>
    <property type="molecule type" value="Genomic_DNA"/>
</dbReference>
<dbReference type="InterPro" id="IPR042840">
    <property type="entry name" value="LMNTD1"/>
</dbReference>